<evidence type="ECO:0000256" key="9">
    <source>
        <dbReference type="HAMAP-Rule" id="MF_01924"/>
    </source>
</evidence>
<comment type="cofactor">
    <cofactor evidence="9">
        <name>Zn(2+)</name>
        <dbReference type="ChEBI" id="CHEBI:29105"/>
    </cofactor>
    <text evidence="9">Binds 1 zinc ion per subunit.</text>
</comment>
<feature type="binding site" evidence="9">
    <location>
        <position position="177"/>
    </location>
    <ligand>
        <name>Zn(2+)</name>
        <dbReference type="ChEBI" id="CHEBI:29105"/>
        <note>catalytic</note>
    </ligand>
</feature>
<evidence type="ECO:0000313" key="11">
    <source>
        <dbReference type="EMBL" id="ANO52998.1"/>
    </source>
</evidence>
<dbReference type="PANTHER" id="PTHR43126:SF1">
    <property type="entry name" value="D-ALANYL-D-ALANINE DIPEPTIDASE"/>
    <property type="match status" value="1"/>
</dbReference>
<proteinExistence type="inferred from homology"/>
<keyword evidence="4 9" id="KW-0378">Hydrolase</keyword>
<sequence>MHDVIPDVILDVRYHSNDNFMGTVVDGYHRDVILISKPAAAALSKVQDDLRQQGFGLKIFDGYRPQKAVNHFVRWSENPADRLTKQTYYPDLPKDRLFELGYIARKSGHTRGSTLDLTVVNLASGEELDMGSPWDFFGEVSHHDSPLVDSTATANRELLRQTMVRHGFLPYANEWWHYTLANEPYPDTYFDFNVE</sequence>
<feature type="binding site" evidence="9">
    <location>
        <position position="116"/>
    </location>
    <ligand>
        <name>Zn(2+)</name>
        <dbReference type="ChEBI" id="CHEBI:29105"/>
        <note>catalytic</note>
    </ligand>
</feature>
<feature type="binding site" evidence="9">
    <location>
        <position position="109"/>
    </location>
    <ligand>
        <name>Zn(2+)</name>
        <dbReference type="ChEBI" id="CHEBI:29105"/>
        <note>catalytic</note>
    </ligand>
</feature>
<dbReference type="GO" id="GO:0006508">
    <property type="term" value="P:proteolysis"/>
    <property type="evidence" value="ECO:0007669"/>
    <property type="project" value="UniProtKB-KW"/>
</dbReference>
<dbReference type="PIRSF" id="PIRSF026671">
    <property type="entry name" value="AA_dipeptidase"/>
    <property type="match status" value="1"/>
</dbReference>
<comment type="similarity">
    <text evidence="9 10">Belongs to the peptidase M15D family.</text>
</comment>
<evidence type="ECO:0000256" key="6">
    <source>
        <dbReference type="ARBA" id="ARBA00022997"/>
    </source>
</evidence>
<evidence type="ECO:0000256" key="5">
    <source>
        <dbReference type="ARBA" id="ARBA00022833"/>
    </source>
</evidence>
<dbReference type="CDD" id="cd14817">
    <property type="entry name" value="D-Ala-D-Ala_dipeptidase_VanX"/>
    <property type="match status" value="1"/>
</dbReference>
<evidence type="ECO:0000256" key="8">
    <source>
        <dbReference type="ARBA" id="ARBA00023316"/>
    </source>
</evidence>
<dbReference type="AlphaFoldDB" id="A0A193LKP3"/>
<reference evidence="11 12" key="1">
    <citation type="submission" date="2016-06" db="EMBL/GenBank/DDBJ databases">
        <title>Complete genome sequence of a deep-branching marine Gamma Proteobacterium Woeseia oceani type strain XK5.</title>
        <authorList>
            <person name="Mu D."/>
            <person name="Du Z."/>
        </authorList>
    </citation>
    <scope>NUCLEOTIDE SEQUENCE [LARGE SCALE GENOMIC DNA]</scope>
    <source>
        <strain evidence="11 12">XK5</strain>
    </source>
</reference>
<feature type="active site" description="Proton donor/acceptor" evidence="9">
    <location>
        <position position="174"/>
    </location>
</feature>
<evidence type="ECO:0000256" key="4">
    <source>
        <dbReference type="ARBA" id="ARBA00022801"/>
    </source>
</evidence>
<keyword evidence="3 9" id="KW-0479">Metal-binding</keyword>
<gene>
    <name evidence="9" type="primary">ddpX</name>
    <name evidence="11" type="ORF">BA177_04645</name>
</gene>
<comment type="catalytic activity">
    <reaction evidence="1 9 10">
        <text>D-alanyl-D-alanine + H2O = 2 D-alanine</text>
        <dbReference type="Rhea" id="RHEA:20661"/>
        <dbReference type="ChEBI" id="CHEBI:15377"/>
        <dbReference type="ChEBI" id="CHEBI:57416"/>
        <dbReference type="ChEBI" id="CHEBI:57822"/>
        <dbReference type="EC" id="3.4.13.22"/>
    </reaction>
</comment>
<evidence type="ECO:0000256" key="7">
    <source>
        <dbReference type="ARBA" id="ARBA00023049"/>
    </source>
</evidence>
<evidence type="ECO:0000256" key="1">
    <source>
        <dbReference type="ARBA" id="ARBA00001362"/>
    </source>
</evidence>
<dbReference type="GO" id="GO:0160237">
    <property type="term" value="F:D-Ala-D-Ala dipeptidase activity"/>
    <property type="evidence" value="ECO:0007669"/>
    <property type="project" value="UniProtKB-EC"/>
</dbReference>
<comment type="function">
    <text evidence="9 10">Catalyzes hydrolysis of the D-alanyl-D-alanine dipeptide.</text>
</comment>
<dbReference type="SUPFAM" id="SSF55166">
    <property type="entry name" value="Hedgehog/DD-peptidase"/>
    <property type="match status" value="1"/>
</dbReference>
<keyword evidence="2 9" id="KW-0645">Protease</keyword>
<evidence type="ECO:0000256" key="10">
    <source>
        <dbReference type="PIRNR" id="PIRNR026671"/>
    </source>
</evidence>
<dbReference type="EMBL" id="CP016268">
    <property type="protein sequence ID" value="ANO52998.1"/>
    <property type="molecule type" value="Genomic_DNA"/>
</dbReference>
<accession>A0A193LKP3</accession>
<feature type="site" description="Transition state stabilizer" evidence="9">
    <location>
        <position position="64"/>
    </location>
</feature>
<keyword evidence="6 9" id="KW-0224">Dipeptidase</keyword>
<dbReference type="KEGG" id="woc:BA177_04645"/>
<keyword evidence="8 10" id="KW-0961">Cell wall biogenesis/degradation</keyword>
<evidence type="ECO:0000256" key="2">
    <source>
        <dbReference type="ARBA" id="ARBA00022670"/>
    </source>
</evidence>
<evidence type="ECO:0000256" key="3">
    <source>
        <dbReference type="ARBA" id="ARBA00022723"/>
    </source>
</evidence>
<dbReference type="GO" id="GO:0008237">
    <property type="term" value="F:metallopeptidase activity"/>
    <property type="evidence" value="ECO:0007669"/>
    <property type="project" value="UniProtKB-KW"/>
</dbReference>
<dbReference type="STRING" id="1548547.BA177_04645"/>
<dbReference type="InterPro" id="IPR009045">
    <property type="entry name" value="Zn_M74/Hedgehog-like"/>
</dbReference>
<keyword evidence="12" id="KW-1185">Reference proteome</keyword>
<dbReference type="GO" id="GO:0008270">
    <property type="term" value="F:zinc ion binding"/>
    <property type="evidence" value="ECO:0007669"/>
    <property type="project" value="UniProtKB-UniRule"/>
</dbReference>
<name>A0A193LKP3_9GAMM</name>
<dbReference type="Pfam" id="PF01427">
    <property type="entry name" value="Peptidase_M15"/>
    <property type="match status" value="1"/>
</dbReference>
<dbReference type="GO" id="GO:0071555">
    <property type="term" value="P:cell wall organization"/>
    <property type="evidence" value="ECO:0007669"/>
    <property type="project" value="UniProtKB-KW"/>
</dbReference>
<keyword evidence="5 9" id="KW-0862">Zinc</keyword>
<dbReference type="Proteomes" id="UP000092695">
    <property type="component" value="Chromosome"/>
</dbReference>
<dbReference type="PANTHER" id="PTHR43126">
    <property type="entry name" value="D-ALANYL-D-ALANINE DIPEPTIDASE"/>
    <property type="match status" value="1"/>
</dbReference>
<dbReference type="Gene3D" id="3.30.1380.10">
    <property type="match status" value="1"/>
</dbReference>
<evidence type="ECO:0000313" key="12">
    <source>
        <dbReference type="Proteomes" id="UP000092695"/>
    </source>
</evidence>
<organism evidence="11 12">
    <name type="scientific">Woeseia oceani</name>
    <dbReference type="NCBI Taxonomy" id="1548547"/>
    <lineage>
        <taxon>Bacteria</taxon>
        <taxon>Pseudomonadati</taxon>
        <taxon>Pseudomonadota</taxon>
        <taxon>Gammaproteobacteria</taxon>
        <taxon>Woeseiales</taxon>
        <taxon>Woeseiaceae</taxon>
        <taxon>Woeseia</taxon>
    </lineage>
</organism>
<keyword evidence="7 9" id="KW-0482">Metalloprotease</keyword>
<dbReference type="HAMAP" id="MF_01924">
    <property type="entry name" value="A_A_dipeptidase"/>
    <property type="match status" value="1"/>
</dbReference>
<dbReference type="InterPro" id="IPR000755">
    <property type="entry name" value="A_A_dipeptidase"/>
</dbReference>
<protein>
    <recommendedName>
        <fullName evidence="9 10">D-alanyl-D-alanine dipeptidase</fullName>
        <shortName evidence="9 10">D-Ala-D-Ala dipeptidase</shortName>
        <ecNumber evidence="9 10">3.4.13.22</ecNumber>
    </recommendedName>
</protein>
<dbReference type="EC" id="3.4.13.22" evidence="9 10"/>